<keyword evidence="8" id="KW-0406">Ion transport</keyword>
<keyword evidence="4" id="KW-1003">Cell membrane</keyword>
<feature type="transmembrane region" description="Helical" evidence="11">
    <location>
        <begin position="248"/>
        <end position="271"/>
    </location>
</feature>
<evidence type="ECO:0000256" key="10">
    <source>
        <dbReference type="ARBA" id="ARBA00023303"/>
    </source>
</evidence>
<feature type="transmembrane region" description="Helical" evidence="11">
    <location>
        <begin position="318"/>
        <end position="336"/>
    </location>
</feature>
<dbReference type="Proteomes" id="UP001235939">
    <property type="component" value="Chromosome 23"/>
</dbReference>
<feature type="transmembrane region" description="Helical" evidence="11">
    <location>
        <begin position="396"/>
        <end position="416"/>
    </location>
</feature>
<keyword evidence="13" id="KW-1185">Reference proteome</keyword>
<keyword evidence="7 11" id="KW-1133">Transmembrane helix</keyword>
<comment type="subcellular location">
    <subcellularLocation>
        <location evidence="1">Cell membrane</location>
        <topology evidence="1">Multi-pass membrane protein</topology>
    </subcellularLocation>
</comment>
<accession>A0ABY6LR94</accession>
<evidence type="ECO:0000313" key="13">
    <source>
        <dbReference type="Proteomes" id="UP001235939"/>
    </source>
</evidence>
<evidence type="ECO:0000256" key="4">
    <source>
        <dbReference type="ARBA" id="ARBA00022475"/>
    </source>
</evidence>
<gene>
    <name evidence="12" type="ORF">LAZ67_23002079</name>
</gene>
<keyword evidence="9 11" id="KW-0472">Membrane</keyword>
<evidence type="ECO:0000256" key="9">
    <source>
        <dbReference type="ARBA" id="ARBA00023136"/>
    </source>
</evidence>
<keyword evidence="3" id="KW-0813">Transport</keyword>
<dbReference type="PANTHER" id="PTHR21522">
    <property type="entry name" value="PROTON CHANNEL OTOP"/>
    <property type="match status" value="1"/>
</dbReference>
<name>A0ABY6LR94_9ARAC</name>
<dbReference type="InterPro" id="IPR004878">
    <property type="entry name" value="Otopetrin"/>
</dbReference>
<protein>
    <submittedName>
        <fullName evidence="12">Otopetrin</fullName>
    </submittedName>
</protein>
<evidence type="ECO:0000256" key="7">
    <source>
        <dbReference type="ARBA" id="ARBA00022989"/>
    </source>
</evidence>
<evidence type="ECO:0000256" key="6">
    <source>
        <dbReference type="ARBA" id="ARBA00022781"/>
    </source>
</evidence>
<evidence type="ECO:0000256" key="5">
    <source>
        <dbReference type="ARBA" id="ARBA00022692"/>
    </source>
</evidence>
<sequence>MSEERIMTEESAKPQPAFCFGHVINESLSLIRKGFHLASIPECTSVQSISLSLMRIFNALYQLYILFKYSNVVINHNKSLARFGVMHVIASCMSFWMETVVKDFFIEKSKISFNFTDRDVFDELDGVQFTGSLYPYRGACSGDLLAKLSWDAVSYLYPFTIEFNLVRSGVWFVIWLNIGNTSARRHNFRRYSNLNGLVRYQSNITIRADCHSANKGIFAGIILMVTTLVSIIMFFISYHRKNYYLLCWYIHLFQEGILIIVGLTGIIFVYVKIYNLDYKKNPVTFLDDILLFIPLPFFFVYSVLSIIANFQLGYYPKMSIDIASVIQVIIQTLCIVEGLRRCSNSNEMRYKKPGREMLTFLIICNVMLWLVSSFEYNSMETIYRHIYFRDYEFWPYVSHVTFPLMIFYRFHASVCLADMWRCMYEKCVDD</sequence>
<dbReference type="PANTHER" id="PTHR21522:SF58">
    <property type="entry name" value="AGAP000074-PA"/>
    <property type="match status" value="1"/>
</dbReference>
<feature type="transmembrane region" description="Helical" evidence="11">
    <location>
        <begin position="217"/>
        <end position="236"/>
    </location>
</feature>
<evidence type="ECO:0000313" key="12">
    <source>
        <dbReference type="EMBL" id="UYV83688.1"/>
    </source>
</evidence>
<keyword evidence="10" id="KW-0407">Ion channel</keyword>
<evidence type="ECO:0000256" key="2">
    <source>
        <dbReference type="ARBA" id="ARBA00006513"/>
    </source>
</evidence>
<evidence type="ECO:0000256" key="8">
    <source>
        <dbReference type="ARBA" id="ARBA00023065"/>
    </source>
</evidence>
<comment type="similarity">
    <text evidence="2">Belongs to the otopetrin family.</text>
</comment>
<evidence type="ECO:0000256" key="1">
    <source>
        <dbReference type="ARBA" id="ARBA00004651"/>
    </source>
</evidence>
<reference evidence="12 13" key="1">
    <citation type="submission" date="2022-03" db="EMBL/GenBank/DDBJ databases">
        <title>A chromosomal length assembly of Cordylochernes scorpioides.</title>
        <authorList>
            <person name="Zeh D."/>
            <person name="Zeh J."/>
        </authorList>
    </citation>
    <scope>NUCLEOTIDE SEQUENCE [LARGE SCALE GENOMIC DNA]</scope>
    <source>
        <strain evidence="12">IN4F17</strain>
        <tissue evidence="12">Whole Body</tissue>
    </source>
</reference>
<organism evidence="12 13">
    <name type="scientific">Cordylochernes scorpioides</name>
    <dbReference type="NCBI Taxonomy" id="51811"/>
    <lineage>
        <taxon>Eukaryota</taxon>
        <taxon>Metazoa</taxon>
        <taxon>Ecdysozoa</taxon>
        <taxon>Arthropoda</taxon>
        <taxon>Chelicerata</taxon>
        <taxon>Arachnida</taxon>
        <taxon>Pseudoscorpiones</taxon>
        <taxon>Cheliferoidea</taxon>
        <taxon>Chernetidae</taxon>
        <taxon>Cordylochernes</taxon>
    </lineage>
</organism>
<evidence type="ECO:0000256" key="11">
    <source>
        <dbReference type="SAM" id="Phobius"/>
    </source>
</evidence>
<keyword evidence="6" id="KW-0375">Hydrogen ion transport</keyword>
<feature type="transmembrane region" description="Helical" evidence="11">
    <location>
        <begin position="291"/>
        <end position="312"/>
    </location>
</feature>
<evidence type="ECO:0000256" key="3">
    <source>
        <dbReference type="ARBA" id="ARBA00022448"/>
    </source>
</evidence>
<feature type="transmembrane region" description="Helical" evidence="11">
    <location>
        <begin position="357"/>
        <end position="376"/>
    </location>
</feature>
<proteinExistence type="inferred from homology"/>
<dbReference type="Pfam" id="PF03189">
    <property type="entry name" value="Otopetrin"/>
    <property type="match status" value="2"/>
</dbReference>
<dbReference type="EMBL" id="CP092885">
    <property type="protein sequence ID" value="UYV83688.1"/>
    <property type="molecule type" value="Genomic_DNA"/>
</dbReference>
<keyword evidence="5 11" id="KW-0812">Transmembrane</keyword>